<proteinExistence type="predicted"/>
<dbReference type="Proteomes" id="UP000594638">
    <property type="component" value="Unassembled WGS sequence"/>
</dbReference>
<accession>A0A8S0SRU7</accession>
<protein>
    <submittedName>
        <fullName evidence="2">Uncharacterized protein</fullName>
    </submittedName>
</protein>
<keyword evidence="3" id="KW-1185">Reference proteome</keyword>
<dbReference type="AlphaFoldDB" id="A0A8S0SRU7"/>
<dbReference type="PANTHER" id="PTHR34130">
    <property type="entry name" value="OS08G0243800 PROTEIN"/>
    <property type="match status" value="1"/>
</dbReference>
<reference evidence="2 3" key="1">
    <citation type="submission" date="2019-12" db="EMBL/GenBank/DDBJ databases">
        <authorList>
            <person name="Alioto T."/>
            <person name="Alioto T."/>
            <person name="Gomez Garrido J."/>
        </authorList>
    </citation>
    <scope>NUCLEOTIDE SEQUENCE [LARGE SCALE GENOMIC DNA]</scope>
</reference>
<comment type="caution">
    <text evidence="2">The sequence shown here is derived from an EMBL/GenBank/DDBJ whole genome shotgun (WGS) entry which is preliminary data.</text>
</comment>
<evidence type="ECO:0000313" key="3">
    <source>
        <dbReference type="Proteomes" id="UP000594638"/>
    </source>
</evidence>
<organism evidence="2 3">
    <name type="scientific">Olea europaea subsp. europaea</name>
    <dbReference type="NCBI Taxonomy" id="158383"/>
    <lineage>
        <taxon>Eukaryota</taxon>
        <taxon>Viridiplantae</taxon>
        <taxon>Streptophyta</taxon>
        <taxon>Embryophyta</taxon>
        <taxon>Tracheophyta</taxon>
        <taxon>Spermatophyta</taxon>
        <taxon>Magnoliopsida</taxon>
        <taxon>eudicotyledons</taxon>
        <taxon>Gunneridae</taxon>
        <taxon>Pentapetalae</taxon>
        <taxon>asterids</taxon>
        <taxon>lamiids</taxon>
        <taxon>Lamiales</taxon>
        <taxon>Oleaceae</taxon>
        <taxon>Oleeae</taxon>
        <taxon>Olea</taxon>
    </lineage>
</organism>
<dbReference type="Gramene" id="OE9A094166T1">
    <property type="protein sequence ID" value="OE9A094166C1"/>
    <property type="gene ID" value="OE9A094166"/>
</dbReference>
<feature type="region of interest" description="Disordered" evidence="1">
    <location>
        <begin position="1"/>
        <end position="20"/>
    </location>
</feature>
<dbReference type="PANTHER" id="PTHR34130:SF3">
    <property type="entry name" value="DUF1645 FAMILY PROTEIN"/>
    <property type="match status" value="1"/>
</dbReference>
<evidence type="ECO:0000313" key="2">
    <source>
        <dbReference type="EMBL" id="CAA2995243.1"/>
    </source>
</evidence>
<gene>
    <name evidence="2" type="ORF">OLEA9_A094166</name>
</gene>
<dbReference type="EMBL" id="CACTIH010005495">
    <property type="protein sequence ID" value="CAA2995243.1"/>
    <property type="molecule type" value="Genomic_DNA"/>
</dbReference>
<evidence type="ECO:0000256" key="1">
    <source>
        <dbReference type="SAM" id="MobiDB-lite"/>
    </source>
</evidence>
<feature type="compositionally biased region" description="Basic and acidic residues" evidence="1">
    <location>
        <begin position="1"/>
        <end position="10"/>
    </location>
</feature>
<name>A0A8S0SRU7_OLEEU</name>
<sequence length="310" mass="34605">MYSHEGEKEYSAASQGSNSLWTSDHDQDGFEFFSEELNSFPPENIIFCGKLITSKKPISENPIQVENKQQSSRKWRFRRLFGWKFNSSKKSPGVKSKKEHILQNRYGVPYKKVSVLTSSSSGKSRWYLILFGITRFPTEMELRDLKNRQSRRHRREPSPPMFQLNHRDEKTNVRRNSCRGLWGLIKALSCGGGGGIHQTNAVVAAPLISRAAAGRLDESQLSKVPSVQIEEPLGSKLQPMHVEGPLGSEFLAVKVEPPASQAPLIQVESPASMIIGPAVSSEAPAEETKIAAEDNLQESAEIEGFKELKI</sequence>
<dbReference type="OrthoDB" id="1576948at2759"/>